<dbReference type="InterPro" id="IPR051328">
    <property type="entry name" value="T7SS_ABC-Transporter"/>
</dbReference>
<sequence length="451" mass="49274">MFKNEWMAILKKPLMIAVMISIALVPAIYSGVYLSSMWNTYGHEKEIPVAIVNTDKKVSLNGQKIDMGKNLVSGLKKSRSLNYKSTSEQAASDGLKSGKFYMVIKIPDNFSKNMSTLMTKHPEKMKIIYETNRGLNFFAGQVSEGTMKSVKESITSQVTKEYIAAILTQFKTAGKGMQTASEANQAMAKAITSGNGSLDESTLMDEMKNLYDGNIKVSNDLKNGSQRISQLPAEMLTSEALSNPVELVHHDISKTKFNGVGMAPFAICIGLYVGCISISFMYDMYNPKQKPSNALVWWFSKASVLFILSALQSIIAVFTIVNLLGLNAVNIQQTALLIMVISVAFMSCVFALNVLLGAFGKYLVTILLILQLGGSGGVYPIETANRFSKITNPYLPMTYGIHGLKESISIGNGIASDLKVLVAVIVILNIMIILKMATDVKSEKLKLIAMN</sequence>
<dbReference type="InterPro" id="IPR017500">
    <property type="entry name" value="Phage_infect_YhgE_N"/>
</dbReference>
<dbReference type="InterPro" id="IPR013525">
    <property type="entry name" value="ABC2_TM"/>
</dbReference>
<feature type="transmembrane region" description="Helical" evidence="5">
    <location>
        <begin position="362"/>
        <end position="381"/>
    </location>
</feature>
<dbReference type="AlphaFoldDB" id="A0A5R9BVL4"/>
<dbReference type="GO" id="GO:0016020">
    <property type="term" value="C:membrane"/>
    <property type="evidence" value="ECO:0007669"/>
    <property type="project" value="UniProtKB-SubCell"/>
</dbReference>
<organism evidence="7 8">
    <name type="scientific">Pediococcus stilesii</name>
    <dbReference type="NCBI Taxonomy" id="331679"/>
    <lineage>
        <taxon>Bacteria</taxon>
        <taxon>Bacillati</taxon>
        <taxon>Bacillota</taxon>
        <taxon>Bacilli</taxon>
        <taxon>Lactobacillales</taxon>
        <taxon>Lactobacillaceae</taxon>
        <taxon>Pediococcus</taxon>
    </lineage>
</organism>
<keyword evidence="2 5" id="KW-0812">Transmembrane</keyword>
<dbReference type="Proteomes" id="UP000305541">
    <property type="component" value="Unassembled WGS sequence"/>
</dbReference>
<dbReference type="GO" id="GO:0140359">
    <property type="term" value="F:ABC-type transporter activity"/>
    <property type="evidence" value="ECO:0007669"/>
    <property type="project" value="InterPro"/>
</dbReference>
<dbReference type="PANTHER" id="PTHR43077:SF5">
    <property type="entry name" value="PHAGE INFECTION PROTEIN"/>
    <property type="match status" value="1"/>
</dbReference>
<evidence type="ECO:0000259" key="6">
    <source>
        <dbReference type="Pfam" id="PF12698"/>
    </source>
</evidence>
<feature type="transmembrane region" description="Helical" evidence="5">
    <location>
        <begin position="262"/>
        <end position="282"/>
    </location>
</feature>
<evidence type="ECO:0000256" key="3">
    <source>
        <dbReference type="ARBA" id="ARBA00022989"/>
    </source>
</evidence>
<accession>A0A5R9BVL4</accession>
<evidence type="ECO:0000256" key="2">
    <source>
        <dbReference type="ARBA" id="ARBA00022692"/>
    </source>
</evidence>
<name>A0A5R9BVL4_9LACO</name>
<keyword evidence="3 5" id="KW-1133">Transmembrane helix</keyword>
<dbReference type="InterPro" id="IPR017501">
    <property type="entry name" value="Phage_infect_YhgE_C"/>
</dbReference>
<dbReference type="NCBIfam" id="TIGR03062">
    <property type="entry name" value="pip_yhgE_Cterm"/>
    <property type="match status" value="1"/>
</dbReference>
<reference evidence="7 8" key="1">
    <citation type="submission" date="2019-05" db="EMBL/GenBank/DDBJ databases">
        <title>The metagenome of a microbial culture collection derived from dairy environment covers the genomic content of the human microbiome.</title>
        <authorList>
            <person name="Roder T."/>
            <person name="Wuthrich D."/>
            <person name="Sattari Z."/>
            <person name="Von Ah U."/>
            <person name="Bar C."/>
            <person name="Ronchi F."/>
            <person name="Macpherson A.J."/>
            <person name="Ganal-Vonarburg S.C."/>
            <person name="Bruggmann R."/>
            <person name="Vergeres G."/>
        </authorList>
    </citation>
    <scope>NUCLEOTIDE SEQUENCE [LARGE SCALE GENOMIC DNA]</scope>
    <source>
        <strain evidence="7 8">FAM 18815</strain>
    </source>
</reference>
<evidence type="ECO:0000256" key="4">
    <source>
        <dbReference type="ARBA" id="ARBA00023136"/>
    </source>
</evidence>
<dbReference type="NCBIfam" id="TIGR03061">
    <property type="entry name" value="pip_yhgE_Nterm"/>
    <property type="match status" value="1"/>
</dbReference>
<evidence type="ECO:0000313" key="7">
    <source>
        <dbReference type="EMBL" id="TLQ04313.1"/>
    </source>
</evidence>
<dbReference type="Pfam" id="PF12698">
    <property type="entry name" value="ABC2_membrane_3"/>
    <property type="match status" value="1"/>
</dbReference>
<gene>
    <name evidence="7" type="ORF">FEZ51_05800</name>
</gene>
<evidence type="ECO:0000313" key="8">
    <source>
        <dbReference type="Proteomes" id="UP000305541"/>
    </source>
</evidence>
<dbReference type="Gene3D" id="3.40.1710.10">
    <property type="entry name" value="abc type-2 transporter like domain"/>
    <property type="match status" value="1"/>
</dbReference>
<comment type="subcellular location">
    <subcellularLocation>
        <location evidence="1">Membrane</location>
        <topology evidence="1">Multi-pass membrane protein</topology>
    </subcellularLocation>
</comment>
<feature type="transmembrane region" description="Helical" evidence="5">
    <location>
        <begin position="418"/>
        <end position="437"/>
    </location>
</feature>
<feature type="transmembrane region" description="Helical" evidence="5">
    <location>
        <begin position="302"/>
        <end position="324"/>
    </location>
</feature>
<feature type="transmembrane region" description="Helical" evidence="5">
    <location>
        <begin position="336"/>
        <end position="356"/>
    </location>
</feature>
<protein>
    <submittedName>
        <fullName evidence="7">DUF3533 domain-containing protein</fullName>
    </submittedName>
</protein>
<evidence type="ECO:0000256" key="1">
    <source>
        <dbReference type="ARBA" id="ARBA00004141"/>
    </source>
</evidence>
<dbReference type="EMBL" id="VBTH01000008">
    <property type="protein sequence ID" value="TLQ04313.1"/>
    <property type="molecule type" value="Genomic_DNA"/>
</dbReference>
<dbReference type="RefSeq" id="WP_138474351.1">
    <property type="nucleotide sequence ID" value="NZ_VBTH01000008.1"/>
</dbReference>
<feature type="domain" description="ABC-2 type transporter transmembrane" evidence="6">
    <location>
        <begin position="19"/>
        <end position="433"/>
    </location>
</feature>
<dbReference type="PANTHER" id="PTHR43077">
    <property type="entry name" value="TRANSPORT PERMEASE YVFS-RELATED"/>
    <property type="match status" value="1"/>
</dbReference>
<feature type="transmembrane region" description="Helical" evidence="5">
    <location>
        <begin position="14"/>
        <end position="35"/>
    </location>
</feature>
<proteinExistence type="predicted"/>
<evidence type="ECO:0000256" key="5">
    <source>
        <dbReference type="SAM" id="Phobius"/>
    </source>
</evidence>
<keyword evidence="4 5" id="KW-0472">Membrane</keyword>
<comment type="caution">
    <text evidence="7">The sequence shown here is derived from an EMBL/GenBank/DDBJ whole genome shotgun (WGS) entry which is preliminary data.</text>
</comment>
<dbReference type="OrthoDB" id="9811483at2"/>